<evidence type="ECO:0000256" key="1">
    <source>
        <dbReference type="ARBA" id="ARBA00008635"/>
    </source>
</evidence>
<feature type="binding site" evidence="3">
    <location>
        <position position="127"/>
    </location>
    <ligand>
        <name>a divalent metal cation</name>
        <dbReference type="ChEBI" id="CHEBI:60240"/>
    </ligand>
</feature>
<evidence type="ECO:0000313" key="4">
    <source>
        <dbReference type="EMBL" id="QKS72526.1"/>
    </source>
</evidence>
<sequence>MKSLFLYNWQVREEWFALCEQLPCEELLKHRTGGVGSILATLIHIIDVEYSWFCAIHDKEDRPIEASSFQTIEAVKALSDSLQSELQSYLHDDMDRESQHLVDVPWDNAMYSRSAIYAHLIAHEIHHIGQLSVWAREAQLEPVSAGFVGRKLG</sequence>
<proteinExistence type="inferred from homology"/>
<evidence type="ECO:0000256" key="2">
    <source>
        <dbReference type="ARBA" id="ARBA00022723"/>
    </source>
</evidence>
<dbReference type="Pfam" id="PF05163">
    <property type="entry name" value="DinB"/>
    <property type="match status" value="1"/>
</dbReference>
<dbReference type="KEGG" id="psua:FLK61_38560"/>
<protein>
    <submittedName>
        <fullName evidence="4">DinB family protein</fullName>
    </submittedName>
</protein>
<dbReference type="InterPro" id="IPR007837">
    <property type="entry name" value="DinB"/>
</dbReference>
<feature type="binding site" evidence="3">
    <location>
        <position position="123"/>
    </location>
    <ligand>
        <name>a divalent metal cation</name>
        <dbReference type="ChEBI" id="CHEBI:60240"/>
    </ligand>
</feature>
<evidence type="ECO:0000313" key="5">
    <source>
        <dbReference type="Proteomes" id="UP000318138"/>
    </source>
</evidence>
<comment type="similarity">
    <text evidence="1">Belongs to the DinB family.</text>
</comment>
<evidence type="ECO:0000256" key="3">
    <source>
        <dbReference type="PIRSR" id="PIRSR607837-1"/>
    </source>
</evidence>
<gene>
    <name evidence="4" type="ORF">FLK61_38560</name>
</gene>
<reference evidence="5" key="1">
    <citation type="submission" date="2019-07" db="EMBL/GenBank/DDBJ databases">
        <title>Bacillus alkalisoli sp. nov. isolated from saline soil.</title>
        <authorList>
            <person name="Sun J.-Q."/>
            <person name="Xu L."/>
        </authorList>
    </citation>
    <scope>NUCLEOTIDE SEQUENCE [LARGE SCALE GENOMIC DNA]</scope>
    <source>
        <strain evidence="5">M4U3P1</strain>
    </source>
</reference>
<keyword evidence="2 3" id="KW-0479">Metal-binding</keyword>
<dbReference type="Gene3D" id="1.20.120.450">
    <property type="entry name" value="dinb family like domain"/>
    <property type="match status" value="1"/>
</dbReference>
<dbReference type="SUPFAM" id="SSF109854">
    <property type="entry name" value="DinB/YfiT-like putative metalloenzymes"/>
    <property type="match status" value="1"/>
</dbReference>
<organism evidence="4 5">
    <name type="scientific">Paenalkalicoccus suaedae</name>
    <dbReference type="NCBI Taxonomy" id="2592382"/>
    <lineage>
        <taxon>Bacteria</taxon>
        <taxon>Bacillati</taxon>
        <taxon>Bacillota</taxon>
        <taxon>Bacilli</taxon>
        <taxon>Bacillales</taxon>
        <taxon>Bacillaceae</taxon>
        <taxon>Paenalkalicoccus</taxon>
    </lineage>
</organism>
<dbReference type="InterPro" id="IPR034660">
    <property type="entry name" value="DinB/YfiT-like"/>
</dbReference>
<feature type="binding site" evidence="3">
    <location>
        <position position="44"/>
    </location>
    <ligand>
        <name>a divalent metal cation</name>
        <dbReference type="ChEBI" id="CHEBI:60240"/>
    </ligand>
</feature>
<dbReference type="GO" id="GO:0046872">
    <property type="term" value="F:metal ion binding"/>
    <property type="evidence" value="ECO:0007669"/>
    <property type="project" value="UniProtKB-KW"/>
</dbReference>
<dbReference type="RefSeq" id="WP_176010502.1">
    <property type="nucleotide sequence ID" value="NZ_CP041372.2"/>
</dbReference>
<dbReference type="AlphaFoldDB" id="A0A859FJ59"/>
<name>A0A859FJ59_9BACI</name>
<dbReference type="EMBL" id="CP041372">
    <property type="protein sequence ID" value="QKS72526.1"/>
    <property type="molecule type" value="Genomic_DNA"/>
</dbReference>
<dbReference type="PANTHER" id="PTHR37302">
    <property type="entry name" value="SLR1116 PROTEIN"/>
    <property type="match status" value="1"/>
</dbReference>
<dbReference type="PANTHER" id="PTHR37302:SF3">
    <property type="entry name" value="DAMAGE-INDUCIBLE PROTEIN DINB"/>
    <property type="match status" value="1"/>
</dbReference>
<keyword evidence="5" id="KW-1185">Reference proteome</keyword>
<dbReference type="Proteomes" id="UP000318138">
    <property type="component" value="Chromosome"/>
</dbReference>
<accession>A0A859FJ59</accession>